<dbReference type="EMBL" id="BARS01014513">
    <property type="protein sequence ID" value="GAF94153.1"/>
    <property type="molecule type" value="Genomic_DNA"/>
</dbReference>
<dbReference type="AlphaFoldDB" id="X0TKS2"/>
<sequence>YACSKNGEQEGEGRPDFHGTVMKSNDGGAHWSPITQDLYVGQEFLKILVDPLDRNT</sequence>
<comment type="caution">
    <text evidence="2">The sequence shown here is derived from an EMBL/GenBank/DDBJ whole genome shotgun (WGS) entry which is preliminary data.</text>
</comment>
<feature type="non-terminal residue" evidence="2">
    <location>
        <position position="56"/>
    </location>
</feature>
<feature type="non-terminal residue" evidence="2">
    <location>
        <position position="1"/>
    </location>
</feature>
<protein>
    <recommendedName>
        <fullName evidence="3">Sortilin N-terminal domain-containing protein</fullName>
    </recommendedName>
</protein>
<accession>X0TKS2</accession>
<feature type="region of interest" description="Disordered" evidence="1">
    <location>
        <begin position="1"/>
        <end position="28"/>
    </location>
</feature>
<organism evidence="2">
    <name type="scientific">marine sediment metagenome</name>
    <dbReference type="NCBI Taxonomy" id="412755"/>
    <lineage>
        <taxon>unclassified sequences</taxon>
        <taxon>metagenomes</taxon>
        <taxon>ecological metagenomes</taxon>
    </lineage>
</organism>
<evidence type="ECO:0000313" key="2">
    <source>
        <dbReference type="EMBL" id="GAF94153.1"/>
    </source>
</evidence>
<feature type="compositionally biased region" description="Basic and acidic residues" evidence="1">
    <location>
        <begin position="7"/>
        <end position="17"/>
    </location>
</feature>
<dbReference type="SUPFAM" id="SSF110296">
    <property type="entry name" value="Oligoxyloglucan reducing end-specific cellobiohydrolase"/>
    <property type="match status" value="1"/>
</dbReference>
<proteinExistence type="predicted"/>
<gene>
    <name evidence="2" type="ORF">S01H1_24401</name>
</gene>
<name>X0TKS2_9ZZZZ</name>
<reference evidence="2" key="1">
    <citation type="journal article" date="2014" name="Front. Microbiol.">
        <title>High frequency of phylogenetically diverse reductive dehalogenase-homologous genes in deep subseafloor sedimentary metagenomes.</title>
        <authorList>
            <person name="Kawai M."/>
            <person name="Futagami T."/>
            <person name="Toyoda A."/>
            <person name="Takaki Y."/>
            <person name="Nishi S."/>
            <person name="Hori S."/>
            <person name="Arai W."/>
            <person name="Tsubouchi T."/>
            <person name="Morono Y."/>
            <person name="Uchiyama I."/>
            <person name="Ito T."/>
            <person name="Fujiyama A."/>
            <person name="Inagaki F."/>
            <person name="Takami H."/>
        </authorList>
    </citation>
    <scope>NUCLEOTIDE SEQUENCE</scope>
    <source>
        <strain evidence="2">Expedition CK06-06</strain>
    </source>
</reference>
<evidence type="ECO:0008006" key="3">
    <source>
        <dbReference type="Google" id="ProtNLM"/>
    </source>
</evidence>
<evidence type="ECO:0000256" key="1">
    <source>
        <dbReference type="SAM" id="MobiDB-lite"/>
    </source>
</evidence>